<dbReference type="EMBL" id="CP017019">
    <property type="protein sequence ID" value="AOQ24607.1"/>
    <property type="molecule type" value="Genomic_DNA"/>
</dbReference>
<evidence type="ECO:0000313" key="1">
    <source>
        <dbReference type="EMBL" id="AOQ24607.1"/>
    </source>
</evidence>
<keyword evidence="4" id="KW-1185">Reference proteome</keyword>
<gene>
    <name evidence="1" type="ORF">Maut_02177</name>
    <name evidence="2" type="ORF">MTAT_19500</name>
</gene>
<sequence length="62" mass="7525">MENNNQAINWRDRYIAWFSQNFGRQWYGKVIELATSEDERIADIGQFLLLLTEKLYELEVER</sequence>
<dbReference type="EMBL" id="VCDX01000006">
    <property type="protein sequence ID" value="TYL12708.1"/>
    <property type="molecule type" value="Genomic_DNA"/>
</dbReference>
<name>A0AAC9HIK8_NEOTH</name>
<dbReference type="Proteomes" id="UP000322283">
    <property type="component" value="Unassembled WGS sequence"/>
</dbReference>
<proteinExistence type="predicted"/>
<evidence type="ECO:0000313" key="4">
    <source>
        <dbReference type="Proteomes" id="UP000322283"/>
    </source>
</evidence>
<protein>
    <submittedName>
        <fullName evidence="1">Uncharacterized protein</fullName>
    </submittedName>
</protein>
<dbReference type="Proteomes" id="UP000094598">
    <property type="component" value="Chromosome"/>
</dbReference>
<reference evidence="1 3" key="1">
    <citation type="submission" date="2016-08" db="EMBL/GenBank/DDBJ databases">
        <title>Moorella thermoacetica DSM 103132.</title>
        <authorList>
            <person name="Jendresen C.B."/>
            <person name="Redl S.M."/>
            <person name="Jensen T.O."/>
            <person name="Nielsen A.T."/>
        </authorList>
    </citation>
    <scope>NUCLEOTIDE SEQUENCE [LARGE SCALE GENOMIC DNA]</scope>
    <source>
        <strain evidence="1 3">DSM 103132</strain>
    </source>
</reference>
<organism evidence="1 3">
    <name type="scientific">Neomoorella thermoacetica</name>
    <name type="common">Clostridium thermoaceticum</name>
    <dbReference type="NCBI Taxonomy" id="1525"/>
    <lineage>
        <taxon>Bacteria</taxon>
        <taxon>Bacillati</taxon>
        <taxon>Bacillota</taxon>
        <taxon>Clostridia</taxon>
        <taxon>Neomoorellales</taxon>
        <taxon>Neomoorellaceae</taxon>
        <taxon>Neomoorella</taxon>
    </lineage>
</organism>
<evidence type="ECO:0000313" key="3">
    <source>
        <dbReference type="Proteomes" id="UP000094598"/>
    </source>
</evidence>
<reference evidence="2 4" key="2">
    <citation type="submission" date="2019-05" db="EMBL/GenBank/DDBJ databases">
        <title>Genome sequence of Moorella thermoacetica ATCC 33924.</title>
        <authorList>
            <person name="Poehlein A."/>
            <person name="Bengelsdorf F.R."/>
            <person name="Duerre P."/>
            <person name="Daniel R."/>
        </authorList>
    </citation>
    <scope>NUCLEOTIDE SEQUENCE [LARGE SCALE GENOMIC DNA]</scope>
    <source>
        <strain evidence="2 4">ATCC 33924</strain>
    </source>
</reference>
<dbReference type="AlphaFoldDB" id="A0AAC9HIK8"/>
<evidence type="ECO:0000313" key="2">
    <source>
        <dbReference type="EMBL" id="TYL12708.1"/>
    </source>
</evidence>
<accession>A0AAC9HIK8</accession>
<dbReference type="RefSeq" id="WP_069590335.1">
    <property type="nucleotide sequence ID" value="NZ_CP017019.1"/>
</dbReference>